<organism evidence="2">
    <name type="scientific">Oryza sativa subsp. japonica</name>
    <name type="common">Rice</name>
    <dbReference type="NCBI Taxonomy" id="39947"/>
    <lineage>
        <taxon>Eukaryota</taxon>
        <taxon>Viridiplantae</taxon>
        <taxon>Streptophyta</taxon>
        <taxon>Embryophyta</taxon>
        <taxon>Tracheophyta</taxon>
        <taxon>Spermatophyta</taxon>
        <taxon>Magnoliopsida</taxon>
        <taxon>Liliopsida</taxon>
        <taxon>Poales</taxon>
        <taxon>Poaceae</taxon>
        <taxon>BOP clade</taxon>
        <taxon>Oryzoideae</taxon>
        <taxon>Oryzeae</taxon>
        <taxon>Oryzinae</taxon>
        <taxon>Oryza</taxon>
        <taxon>Oryza sativa</taxon>
    </lineage>
</organism>
<sequence length="149" mass="17326">MKYDYQKLVRHAGANVHHIGVASSPMSKASRRLKQEGRLNVREDTGKSTNYPPELSLLTELPHKPQNRTFLTPNYANRTNYPSRHNPRWFWSTWRTRGSPRRGRGAGGGPEYRTFSSFFCLRAVGLIARPEYQFIISLLNRAVQFLYWN</sequence>
<protein>
    <submittedName>
        <fullName evidence="2">OJ1116_C07.14 protein</fullName>
    </submittedName>
</protein>
<evidence type="ECO:0000256" key="1">
    <source>
        <dbReference type="SAM" id="MobiDB-lite"/>
    </source>
</evidence>
<feature type="compositionally biased region" description="Basic and acidic residues" evidence="1">
    <location>
        <begin position="33"/>
        <end position="46"/>
    </location>
</feature>
<name>Q7F0T1_ORYSJ</name>
<proteinExistence type="predicted"/>
<dbReference type="Proteomes" id="UP000817658">
    <property type="component" value="Chromosome 1"/>
</dbReference>
<gene>
    <name evidence="2" type="primary">OJ1116_C07.14</name>
</gene>
<dbReference type="AlphaFoldDB" id="Q7F0T1"/>
<evidence type="ECO:0000313" key="2">
    <source>
        <dbReference type="EMBL" id="BAC00697.1"/>
    </source>
</evidence>
<accession>Q7F0T1</accession>
<dbReference type="EMBL" id="AP004253">
    <property type="protein sequence ID" value="BAC00697.1"/>
    <property type="molecule type" value="Genomic_DNA"/>
</dbReference>
<feature type="region of interest" description="Disordered" evidence="1">
    <location>
        <begin position="22"/>
        <end position="54"/>
    </location>
</feature>
<reference evidence="2" key="1">
    <citation type="journal article" date="2002" name="Nature">
        <title>The genome sequence and structure of rice chromosome 1.</title>
        <authorList>
            <person name="Sasaki T."/>
            <person name="Matsumoto T."/>
            <person name="Yamamoto K."/>
            <person name="Sakata K."/>
            <person name="Baba T."/>
            <person name="Katayose Y."/>
            <person name="Wu J."/>
            <person name="Niimura Y."/>
            <person name="Cheng Z."/>
            <person name="Nagamura Y."/>
            <person name="Antonio B.A."/>
            <person name="Kanamori H."/>
            <person name="Hosokawa S."/>
            <person name="Masukawa M."/>
            <person name="Arikawa K."/>
            <person name="Chiden Y."/>
            <person name="Hayashi M."/>
            <person name="Okamoto M."/>
            <person name="Ando T."/>
            <person name="Aoki H."/>
            <person name="Arita K."/>
            <person name="Hamada M."/>
            <person name="Harada C."/>
            <person name="Hijishita S."/>
            <person name="Honda M."/>
            <person name="Ichikawa Y."/>
            <person name="Idonuma A."/>
            <person name="Iijima M."/>
            <person name="Ikeda M."/>
            <person name="Ikeno M."/>
            <person name="Itoh S."/>
            <person name="Itoh T."/>
            <person name="Itoh Y."/>
            <person name="Itoh Y."/>
            <person name="Iwabuchi A."/>
            <person name="Kamiya K."/>
            <person name="Karasawa W."/>
            <person name="Katagiri S."/>
            <person name="Kikuta A."/>
            <person name="Kobayashi N."/>
            <person name="Kono I."/>
            <person name="Machita K."/>
            <person name="Maehara T."/>
            <person name="Mizuno H."/>
            <person name="Mizubayashi T."/>
            <person name="Mukai Y."/>
            <person name="Nagasaki H."/>
            <person name="Nakashima M."/>
            <person name="Nakama Y."/>
            <person name="Nakamichi Y."/>
            <person name="Nakamura M."/>
            <person name="Namiki N."/>
            <person name="Negishi M."/>
            <person name="Ohta I."/>
            <person name="Ono N."/>
            <person name="Saji S."/>
            <person name="Sakai K."/>
            <person name="Shibata M."/>
            <person name="Shimokawa T."/>
            <person name="Shomura A."/>
            <person name="Song J."/>
            <person name="Takazaki Y."/>
            <person name="Terasawa K."/>
            <person name="Tsuji K."/>
            <person name="Waki K."/>
            <person name="Yamagata H."/>
            <person name="Yamane H."/>
            <person name="Yoshiki S."/>
            <person name="Yoshihara R."/>
            <person name="Yukawa K."/>
            <person name="Zhong H."/>
            <person name="Iwama H."/>
            <person name="Endo T."/>
            <person name="Ito H."/>
            <person name="Hahn J.H."/>
            <person name="Kim H.I."/>
            <person name="Eun M.Y."/>
            <person name="Yano M."/>
            <person name="Jiang J."/>
            <person name="Gojobori T."/>
        </authorList>
    </citation>
    <scope>NUCLEOTIDE SEQUENCE</scope>
</reference>